<feature type="region of interest" description="Disordered" evidence="1">
    <location>
        <begin position="433"/>
        <end position="474"/>
    </location>
</feature>
<accession>A0A150G8A9</accession>
<sequence>MVQQLADYECPRAFVILPDDKGKVNPKSWFKATAKWFTDLSDSKEGSWLDSLTKRRFRLYLVCELSGELQGEGFPVDQSKDWVKKVLPAMKAGFKLLWLLNSTLKVAKAIAPAMFTVQGIEDSDMETAKKYLLHVSEDQFAEVGLSGTEGDGQMRSLVGAALQHFHVWLKQREWIGLLQRHYLEDGQRLVRWGVLEQIMLAFQAKQRESYKDMDELLRLGHTGSSGAGQQQPVAATASSTLPSPMLPAAIRSTPGEASMPPAISILEAGIDELMQRVYVPQLDGTFERLADCSPVQHGGDTGDQQAASAVYYLPEVALARMCVESSAYGREVFRKYASIESEQELYDSILCTLQACCCTAAADLAPAISEECAATEGALPTTGGVVKAVDLKQLRQFGRLRQLEREEEKERERREIEVEEERKRLVDEDVQNRRVEEERKRREGEVDEQERRGEEEQERKRRDEEEGVRKRMRK</sequence>
<organism evidence="2 3">
    <name type="scientific">Gonium pectorale</name>
    <name type="common">Green alga</name>
    <dbReference type="NCBI Taxonomy" id="33097"/>
    <lineage>
        <taxon>Eukaryota</taxon>
        <taxon>Viridiplantae</taxon>
        <taxon>Chlorophyta</taxon>
        <taxon>core chlorophytes</taxon>
        <taxon>Chlorophyceae</taxon>
        <taxon>CS clade</taxon>
        <taxon>Chlamydomonadales</taxon>
        <taxon>Volvocaceae</taxon>
        <taxon>Gonium</taxon>
    </lineage>
</organism>
<keyword evidence="3" id="KW-1185">Reference proteome</keyword>
<dbReference type="Proteomes" id="UP000075714">
    <property type="component" value="Unassembled WGS sequence"/>
</dbReference>
<reference evidence="3" key="1">
    <citation type="journal article" date="2016" name="Nat. Commun.">
        <title>The Gonium pectorale genome demonstrates co-option of cell cycle regulation during the evolution of multicellularity.</title>
        <authorList>
            <person name="Hanschen E.R."/>
            <person name="Marriage T.N."/>
            <person name="Ferris P.J."/>
            <person name="Hamaji T."/>
            <person name="Toyoda A."/>
            <person name="Fujiyama A."/>
            <person name="Neme R."/>
            <person name="Noguchi H."/>
            <person name="Minakuchi Y."/>
            <person name="Suzuki M."/>
            <person name="Kawai-Toyooka H."/>
            <person name="Smith D.R."/>
            <person name="Sparks H."/>
            <person name="Anderson J."/>
            <person name="Bakaric R."/>
            <person name="Luria V."/>
            <person name="Karger A."/>
            <person name="Kirschner M.W."/>
            <person name="Durand P.M."/>
            <person name="Michod R.E."/>
            <person name="Nozaki H."/>
            <person name="Olson B.J."/>
        </authorList>
    </citation>
    <scope>NUCLEOTIDE SEQUENCE [LARGE SCALE GENOMIC DNA]</scope>
    <source>
        <strain evidence="3">NIES-2863</strain>
    </source>
</reference>
<name>A0A150G8A9_GONPE</name>
<dbReference type="AlphaFoldDB" id="A0A150G8A9"/>
<evidence type="ECO:0000313" key="2">
    <source>
        <dbReference type="EMBL" id="KXZ46003.1"/>
    </source>
</evidence>
<proteinExistence type="predicted"/>
<dbReference type="EMBL" id="LSYV01000049">
    <property type="protein sequence ID" value="KXZ46003.1"/>
    <property type="molecule type" value="Genomic_DNA"/>
</dbReference>
<protein>
    <submittedName>
        <fullName evidence="2">Uncharacterized protein</fullName>
    </submittedName>
</protein>
<gene>
    <name evidence="2" type="ORF">GPECTOR_48g435</name>
</gene>
<comment type="caution">
    <text evidence="2">The sequence shown here is derived from an EMBL/GenBank/DDBJ whole genome shotgun (WGS) entry which is preliminary data.</text>
</comment>
<evidence type="ECO:0000256" key="1">
    <source>
        <dbReference type="SAM" id="MobiDB-lite"/>
    </source>
</evidence>
<evidence type="ECO:0000313" key="3">
    <source>
        <dbReference type="Proteomes" id="UP000075714"/>
    </source>
</evidence>